<proteinExistence type="predicted"/>
<keyword evidence="4" id="KW-0614">Plasmid</keyword>
<dbReference type="Proteomes" id="UP000664048">
    <property type="component" value="Unassembled WGS sequence"/>
</dbReference>
<dbReference type="OrthoDB" id="8927121at2"/>
<dbReference type="EMBL" id="CP090646">
    <property type="protein sequence ID" value="WFN24157.1"/>
    <property type="molecule type" value="Genomic_DNA"/>
</dbReference>
<accession>A0A1E3FN39</accession>
<evidence type="ECO:0000313" key="5">
    <source>
        <dbReference type="Proteomes" id="UP000611459"/>
    </source>
</evidence>
<keyword evidence="1" id="KW-0812">Transmembrane</keyword>
<reference evidence="3 6" key="2">
    <citation type="submission" date="2021-03" db="EMBL/GenBank/DDBJ databases">
        <title>Clinical course, treatment and visual outcome of an outbreak of Burkholderia contaminans endophthalmitis following cataract surgery.</title>
        <authorList>
            <person name="Lind C."/>
            <person name="Olsen K."/>
            <person name="Angelsen N.K."/>
            <person name="Krefting E.A."/>
            <person name="Fossen K."/>
            <person name="Gravningen K."/>
            <person name="Depoorter E."/>
            <person name="Vandamme P."/>
            <person name="Bertelsen G."/>
        </authorList>
    </citation>
    <scope>NUCLEOTIDE SEQUENCE [LARGE SCALE GENOMIC DNA]</scope>
    <source>
        <strain evidence="3 6">51242556</strain>
    </source>
</reference>
<reference evidence="4 7" key="3">
    <citation type="submission" date="2021-12" db="EMBL/GenBank/DDBJ databases">
        <title>Genomic and phenotypic characterization of three Burkholderia contaminans isolates recovered from different sources.</title>
        <authorList>
            <person name="Lopez De Volder A."/>
            <person name="Fan Y."/>
            <person name="Nunvar J."/>
            <person name="Herrera T."/>
            <person name="Timp W."/>
            <person name="Degrossi J."/>
        </authorList>
    </citation>
    <scope>NUCLEOTIDE SEQUENCE [LARGE SCALE GENOMIC DNA]</scope>
    <source>
        <strain evidence="4 7">LMG 23361</strain>
        <plasmid evidence="4 7">unnamed4</plasmid>
    </source>
</reference>
<evidence type="ECO:0000313" key="3">
    <source>
        <dbReference type="EMBL" id="MBO1835199.1"/>
    </source>
</evidence>
<keyword evidence="6" id="KW-1185">Reference proteome</keyword>
<organism evidence="2 5">
    <name type="scientific">Burkholderia contaminans</name>
    <dbReference type="NCBI Taxonomy" id="488447"/>
    <lineage>
        <taxon>Bacteria</taxon>
        <taxon>Pseudomonadati</taxon>
        <taxon>Pseudomonadota</taxon>
        <taxon>Betaproteobacteria</taxon>
        <taxon>Burkholderiales</taxon>
        <taxon>Burkholderiaceae</taxon>
        <taxon>Burkholderia</taxon>
        <taxon>Burkholderia cepacia complex</taxon>
    </lineage>
</organism>
<dbReference type="Proteomes" id="UP001220209">
    <property type="component" value="Plasmid unnamed4"/>
</dbReference>
<dbReference type="RefSeq" id="WP_069301968.1">
    <property type="nucleotide sequence ID" value="NZ_CABVQA010000061.1"/>
</dbReference>
<evidence type="ECO:0000313" key="6">
    <source>
        <dbReference type="Proteomes" id="UP000664048"/>
    </source>
</evidence>
<evidence type="ECO:0000313" key="4">
    <source>
        <dbReference type="EMBL" id="WFN24157.1"/>
    </source>
</evidence>
<dbReference type="Proteomes" id="UP000611459">
    <property type="component" value="Unassembled WGS sequence"/>
</dbReference>
<protein>
    <recommendedName>
        <fullName evidence="8">Lipoprotein</fullName>
    </recommendedName>
</protein>
<dbReference type="EMBL" id="JAGEMX010000027">
    <property type="protein sequence ID" value="MBO1835199.1"/>
    <property type="molecule type" value="Genomic_DNA"/>
</dbReference>
<dbReference type="AlphaFoldDB" id="A0A1E3FN39"/>
<keyword evidence="1" id="KW-0472">Membrane</keyword>
<dbReference type="PROSITE" id="PS51257">
    <property type="entry name" value="PROKAR_LIPOPROTEIN"/>
    <property type="match status" value="1"/>
</dbReference>
<sequence>MDRNEPAVARRVLRVVKTAIICGVSLACVFNVLERLYLINGSYYPRILGVDVGAIDYQALGTLRRDRCPDEPLEVYQKQAGTVVIRCGTQWLFGHTFISSVNPFRDVASQ</sequence>
<evidence type="ECO:0008006" key="8">
    <source>
        <dbReference type="Google" id="ProtNLM"/>
    </source>
</evidence>
<feature type="transmembrane region" description="Helical" evidence="1">
    <location>
        <begin position="12"/>
        <end position="33"/>
    </location>
</feature>
<gene>
    <name evidence="3" type="ORF">J4M89_38040</name>
    <name evidence="2" type="ORF">JIN94_37320</name>
    <name evidence="4" type="ORF">LXE91_43095</name>
</gene>
<name>A0A1E3FN39_9BURK</name>
<reference evidence="2" key="1">
    <citation type="submission" date="2021-01" db="EMBL/GenBank/DDBJ databases">
        <title>Outbreak of Burkholderia contaminns endophthalmitis traced to a clinical ventilation system.</title>
        <authorList>
            <person name="Lipuma J."/>
            <person name="Spilker T."/>
            <person name="Kratholm J."/>
        </authorList>
    </citation>
    <scope>NUCLEOTIDE SEQUENCE</scope>
    <source>
        <strain evidence="2">HI4954</strain>
    </source>
</reference>
<evidence type="ECO:0000313" key="2">
    <source>
        <dbReference type="EMBL" id="MBK1935557.1"/>
    </source>
</evidence>
<dbReference type="EMBL" id="JAENIB010000033">
    <property type="protein sequence ID" value="MBK1935557.1"/>
    <property type="molecule type" value="Genomic_DNA"/>
</dbReference>
<geneLocation type="plasmid" evidence="4 7">
    <name>unnamed4</name>
</geneLocation>
<evidence type="ECO:0000256" key="1">
    <source>
        <dbReference type="SAM" id="Phobius"/>
    </source>
</evidence>
<keyword evidence="1" id="KW-1133">Transmembrane helix</keyword>
<evidence type="ECO:0000313" key="7">
    <source>
        <dbReference type="Proteomes" id="UP001220209"/>
    </source>
</evidence>